<dbReference type="AlphaFoldDB" id="A0A2N9ESL4"/>
<evidence type="ECO:0000313" key="1">
    <source>
        <dbReference type="EMBL" id="SPC77660.1"/>
    </source>
</evidence>
<reference evidence="1" key="1">
    <citation type="submission" date="2018-02" db="EMBL/GenBank/DDBJ databases">
        <authorList>
            <person name="Cohen D.B."/>
            <person name="Kent A.D."/>
        </authorList>
    </citation>
    <scope>NUCLEOTIDE SEQUENCE</scope>
</reference>
<name>A0A2N9ESL4_FAGSY</name>
<proteinExistence type="predicted"/>
<dbReference type="EMBL" id="OIVN01000286">
    <property type="protein sequence ID" value="SPC77660.1"/>
    <property type="molecule type" value="Genomic_DNA"/>
</dbReference>
<sequence>MDIRARHLPSSQSPSGIFSQKPVPLHSKLKLPPPCLIGNGLGGVVVDGVVAWWLEMGLGFLLILETGLGLPVGNRLGGVVAWWLETGLGLSISAWPHVRREKKNKTGEIEREGAVRLREIFSPWVLPPPLMGLISALVGRYSDHRPVRASPLSFGFSFFVSRGFRWWGLSPPIVGFAAPRAVASDRPPRHQSTFPGG</sequence>
<accession>A0A2N9ESL4</accession>
<organism evidence="1">
    <name type="scientific">Fagus sylvatica</name>
    <name type="common">Beechnut</name>
    <dbReference type="NCBI Taxonomy" id="28930"/>
    <lineage>
        <taxon>Eukaryota</taxon>
        <taxon>Viridiplantae</taxon>
        <taxon>Streptophyta</taxon>
        <taxon>Embryophyta</taxon>
        <taxon>Tracheophyta</taxon>
        <taxon>Spermatophyta</taxon>
        <taxon>Magnoliopsida</taxon>
        <taxon>eudicotyledons</taxon>
        <taxon>Gunneridae</taxon>
        <taxon>Pentapetalae</taxon>
        <taxon>rosids</taxon>
        <taxon>fabids</taxon>
        <taxon>Fagales</taxon>
        <taxon>Fagaceae</taxon>
        <taxon>Fagus</taxon>
    </lineage>
</organism>
<protein>
    <submittedName>
        <fullName evidence="1">Uncharacterized protein</fullName>
    </submittedName>
</protein>
<gene>
    <name evidence="1" type="ORF">FSB_LOCUS5542</name>
</gene>